<dbReference type="CDD" id="cd01121">
    <property type="entry name" value="RadA_SMS_N"/>
    <property type="match status" value="1"/>
</dbReference>
<evidence type="ECO:0000256" key="1">
    <source>
        <dbReference type="ARBA" id="ARBA00022723"/>
    </source>
</evidence>
<keyword evidence="5" id="KW-0378">Hydrolase</keyword>
<dbReference type="InterPro" id="IPR020568">
    <property type="entry name" value="Ribosomal_Su5_D2-typ_SF"/>
</dbReference>
<keyword evidence="10" id="KW-0234">DNA repair</keyword>
<dbReference type="HAMAP" id="MF_01498">
    <property type="entry name" value="RadA_bact"/>
    <property type="match status" value="1"/>
</dbReference>
<dbReference type="GO" id="GO:0000725">
    <property type="term" value="P:recombinational repair"/>
    <property type="evidence" value="ECO:0007669"/>
    <property type="project" value="TreeGrafter"/>
</dbReference>
<dbReference type="Pfam" id="PF13481">
    <property type="entry name" value="AAA_25"/>
    <property type="match status" value="1"/>
</dbReference>
<keyword evidence="8" id="KW-0346">Stress response</keyword>
<evidence type="ECO:0000256" key="6">
    <source>
        <dbReference type="ARBA" id="ARBA00022833"/>
    </source>
</evidence>
<dbReference type="GO" id="GO:0140664">
    <property type="term" value="F:ATP-dependent DNA damage sensor activity"/>
    <property type="evidence" value="ECO:0007669"/>
    <property type="project" value="InterPro"/>
</dbReference>
<dbReference type="GO" id="GO:0005829">
    <property type="term" value="C:cytosol"/>
    <property type="evidence" value="ECO:0007669"/>
    <property type="project" value="TreeGrafter"/>
</dbReference>
<keyword evidence="2" id="KW-0547">Nucleotide-binding</keyword>
<dbReference type="InterPro" id="IPR041166">
    <property type="entry name" value="Rubredoxin_2"/>
</dbReference>
<dbReference type="AlphaFoldDB" id="A0A381UJI2"/>
<evidence type="ECO:0000256" key="9">
    <source>
        <dbReference type="ARBA" id="ARBA00023125"/>
    </source>
</evidence>
<evidence type="ECO:0000256" key="8">
    <source>
        <dbReference type="ARBA" id="ARBA00023016"/>
    </source>
</evidence>
<keyword evidence="7" id="KW-0067">ATP-binding</keyword>
<dbReference type="GO" id="GO:0016787">
    <property type="term" value="F:hydrolase activity"/>
    <property type="evidence" value="ECO:0007669"/>
    <property type="project" value="UniProtKB-KW"/>
</dbReference>
<dbReference type="InterPro" id="IPR020588">
    <property type="entry name" value="RecA_ATP-bd"/>
</dbReference>
<dbReference type="FunFam" id="3.40.50.300:FF:000050">
    <property type="entry name" value="DNA repair protein RadA"/>
    <property type="match status" value="1"/>
</dbReference>
<keyword evidence="6" id="KW-0862">Zinc</keyword>
<dbReference type="PRINTS" id="PR01874">
    <property type="entry name" value="DNAREPAIRADA"/>
</dbReference>
<evidence type="ECO:0000256" key="7">
    <source>
        <dbReference type="ARBA" id="ARBA00022840"/>
    </source>
</evidence>
<protein>
    <recommendedName>
        <fullName evidence="11">RecA family profile 1 domain-containing protein</fullName>
    </recommendedName>
</protein>
<evidence type="ECO:0000256" key="2">
    <source>
        <dbReference type="ARBA" id="ARBA00022741"/>
    </source>
</evidence>
<dbReference type="SUPFAM" id="SSF52540">
    <property type="entry name" value="P-loop containing nucleoside triphosphate hydrolases"/>
    <property type="match status" value="1"/>
</dbReference>
<evidence type="ECO:0000259" key="11">
    <source>
        <dbReference type="PROSITE" id="PS50162"/>
    </source>
</evidence>
<dbReference type="SMART" id="SM00382">
    <property type="entry name" value="AAA"/>
    <property type="match status" value="1"/>
</dbReference>
<proteinExistence type="inferred from homology"/>
<keyword evidence="4" id="KW-0863">Zinc-finger</keyword>
<dbReference type="InterPro" id="IPR004504">
    <property type="entry name" value="DNA_repair_RadA"/>
</dbReference>
<dbReference type="PROSITE" id="PS50162">
    <property type="entry name" value="RECA_2"/>
    <property type="match status" value="1"/>
</dbReference>
<evidence type="ECO:0000313" key="12">
    <source>
        <dbReference type="EMBL" id="SVA26943.1"/>
    </source>
</evidence>
<evidence type="ECO:0000256" key="5">
    <source>
        <dbReference type="ARBA" id="ARBA00022801"/>
    </source>
</evidence>
<dbReference type="SUPFAM" id="SSF54211">
    <property type="entry name" value="Ribosomal protein S5 domain 2-like"/>
    <property type="match status" value="1"/>
</dbReference>
<accession>A0A381UJI2</accession>
<dbReference type="InterPro" id="IPR003593">
    <property type="entry name" value="AAA+_ATPase"/>
</dbReference>
<reference evidence="12" key="1">
    <citation type="submission" date="2018-05" db="EMBL/GenBank/DDBJ databases">
        <authorList>
            <person name="Lanie J.A."/>
            <person name="Ng W.-L."/>
            <person name="Kazmierczak K.M."/>
            <person name="Andrzejewski T.M."/>
            <person name="Davidsen T.M."/>
            <person name="Wayne K.J."/>
            <person name="Tettelin H."/>
            <person name="Glass J.I."/>
            <person name="Rusch D."/>
            <person name="Podicherti R."/>
            <person name="Tsui H.-C.T."/>
            <person name="Winkler M.E."/>
        </authorList>
    </citation>
    <scope>NUCLEOTIDE SEQUENCE</scope>
</reference>
<dbReference type="EMBL" id="UINC01006340">
    <property type="protein sequence ID" value="SVA26943.1"/>
    <property type="molecule type" value="Genomic_DNA"/>
</dbReference>
<gene>
    <name evidence="12" type="ORF">METZ01_LOCUS79797</name>
</gene>
<keyword evidence="3" id="KW-0227">DNA damage</keyword>
<dbReference type="Gene3D" id="3.30.230.10">
    <property type="match status" value="1"/>
</dbReference>
<feature type="domain" description="RecA family profile 1" evidence="11">
    <location>
        <begin position="68"/>
        <end position="217"/>
    </location>
</feature>
<evidence type="ECO:0000256" key="10">
    <source>
        <dbReference type="ARBA" id="ARBA00023204"/>
    </source>
</evidence>
<sequence>MTRKPFGRNGFFCSDCGYESPKWMGFCSSCHSNQPLVEAPSRSHSNRKGWINPASSGLKELASISYDIGSRISSGFQELDRVLGGGIVPGSLILIAGEPGIGKSTLLLQIAHQISLTKRTITYISGEESDHQIKLRSDRLDISGENVFLLTETNVETIVEHLEASLPSLVIIDSVQTLSSSDIGLAPGSITQVRTSVLTLLEWAKARNIPLLLSGHVTKDGTIAGPRVLEHMVDAVLYLEGEPLNANRIVHSQKNRFGSTNEVAMFSMESNGLKEVVDPSQTLLANRSLDAVGSSVVPTIGGSRPLMVEIQALTSPTYGPSPKRTANGIDLSRLVMITTVLAQRSHLNLGNRDVTVNVAGGLRISDPGCDLALALAIASCSKNLPIKQGLVAIGEVGLSGELRPVSQLDRRIQEASRLGFTSCILPISAQRHKMQGLNPLFATTISMAIRLGLSNHAESRNP</sequence>
<keyword evidence="9" id="KW-0238">DNA-binding</keyword>
<dbReference type="GO" id="GO:0003684">
    <property type="term" value="F:damaged DNA binding"/>
    <property type="evidence" value="ECO:0007669"/>
    <property type="project" value="InterPro"/>
</dbReference>
<name>A0A381UJI2_9ZZZZ</name>
<dbReference type="Pfam" id="PF18073">
    <property type="entry name" value="Zn_ribbon_LapB"/>
    <property type="match status" value="1"/>
</dbReference>
<dbReference type="PANTHER" id="PTHR32472:SF10">
    <property type="entry name" value="DNA REPAIR PROTEIN RADA-LIKE PROTEIN"/>
    <property type="match status" value="1"/>
</dbReference>
<keyword evidence="1" id="KW-0479">Metal-binding</keyword>
<dbReference type="Gene3D" id="3.40.50.300">
    <property type="entry name" value="P-loop containing nucleotide triphosphate hydrolases"/>
    <property type="match status" value="1"/>
</dbReference>
<organism evidence="12">
    <name type="scientific">marine metagenome</name>
    <dbReference type="NCBI Taxonomy" id="408172"/>
    <lineage>
        <taxon>unclassified sequences</taxon>
        <taxon>metagenomes</taxon>
        <taxon>ecological metagenomes</taxon>
    </lineage>
</organism>
<dbReference type="InterPro" id="IPR027417">
    <property type="entry name" value="P-loop_NTPase"/>
</dbReference>
<evidence type="ECO:0000256" key="3">
    <source>
        <dbReference type="ARBA" id="ARBA00022763"/>
    </source>
</evidence>
<dbReference type="GO" id="GO:0005524">
    <property type="term" value="F:ATP binding"/>
    <property type="evidence" value="ECO:0007669"/>
    <property type="project" value="UniProtKB-KW"/>
</dbReference>
<evidence type="ECO:0000256" key="4">
    <source>
        <dbReference type="ARBA" id="ARBA00022771"/>
    </source>
</evidence>
<dbReference type="PANTHER" id="PTHR32472">
    <property type="entry name" value="DNA REPAIR PROTEIN RADA"/>
    <property type="match status" value="1"/>
</dbReference>
<dbReference type="InterPro" id="IPR014721">
    <property type="entry name" value="Ribsml_uS5_D2-typ_fold_subgr"/>
</dbReference>
<dbReference type="NCBIfam" id="TIGR00416">
    <property type="entry name" value="sms"/>
    <property type="match status" value="1"/>
</dbReference>
<dbReference type="GO" id="GO:0008270">
    <property type="term" value="F:zinc ion binding"/>
    <property type="evidence" value="ECO:0007669"/>
    <property type="project" value="UniProtKB-KW"/>
</dbReference>
<dbReference type="Pfam" id="PF13541">
    <property type="entry name" value="ChlI"/>
    <property type="match status" value="1"/>
</dbReference>